<dbReference type="EMBL" id="CP036349">
    <property type="protein sequence ID" value="QDV72015.1"/>
    <property type="molecule type" value="Genomic_DNA"/>
</dbReference>
<proteinExistence type="predicted"/>
<accession>A0A518K2N8</accession>
<evidence type="ECO:0008006" key="4">
    <source>
        <dbReference type="Google" id="ProtNLM"/>
    </source>
</evidence>
<sequence length="182" mass="18059" precursor="true">MKLRFAALAAALVVSSVGCTAIQSRGLGCGEPCHVATSQHAPRATLLSGRCPTSLGLFDRLGWTQKGCGECVGDGCGAGCGLFGAGGGGCGDACGCGNCDNCLQNGLSCLLDCPGHNNCRSACGPYGCGPGGPGGCGPGGGCGDQNYNFNPGPPVGQTAYPYYTTRGPRDFLMCNPPSIGPR</sequence>
<keyword evidence="1" id="KW-0732">Signal</keyword>
<feature type="signal peptide" evidence="1">
    <location>
        <begin position="1"/>
        <end position="21"/>
    </location>
</feature>
<gene>
    <name evidence="2" type="ORF">Spa11_01850</name>
</gene>
<keyword evidence="3" id="KW-1185">Reference proteome</keyword>
<dbReference type="AlphaFoldDB" id="A0A518K2N8"/>
<feature type="chain" id="PRO_5022164927" description="Stigma-specific protein, Stig1" evidence="1">
    <location>
        <begin position="22"/>
        <end position="182"/>
    </location>
</feature>
<dbReference type="RefSeq" id="WP_145105544.1">
    <property type="nucleotide sequence ID" value="NZ_CP036349.1"/>
</dbReference>
<protein>
    <recommendedName>
        <fullName evidence="4">Stigma-specific protein, Stig1</fullName>
    </recommendedName>
</protein>
<dbReference type="PROSITE" id="PS51257">
    <property type="entry name" value="PROKAR_LIPOPROTEIN"/>
    <property type="match status" value="1"/>
</dbReference>
<reference evidence="2 3" key="1">
    <citation type="submission" date="2019-02" db="EMBL/GenBank/DDBJ databases">
        <title>Deep-cultivation of Planctomycetes and their phenomic and genomic characterization uncovers novel biology.</title>
        <authorList>
            <person name="Wiegand S."/>
            <person name="Jogler M."/>
            <person name="Boedeker C."/>
            <person name="Pinto D."/>
            <person name="Vollmers J."/>
            <person name="Rivas-Marin E."/>
            <person name="Kohn T."/>
            <person name="Peeters S.H."/>
            <person name="Heuer A."/>
            <person name="Rast P."/>
            <person name="Oberbeckmann S."/>
            <person name="Bunk B."/>
            <person name="Jeske O."/>
            <person name="Meyerdierks A."/>
            <person name="Storesund J.E."/>
            <person name="Kallscheuer N."/>
            <person name="Luecker S."/>
            <person name="Lage O.M."/>
            <person name="Pohl T."/>
            <person name="Merkel B.J."/>
            <person name="Hornburger P."/>
            <person name="Mueller R.-W."/>
            <person name="Bruemmer F."/>
            <person name="Labrenz M."/>
            <person name="Spormann A.M."/>
            <person name="Op den Camp H."/>
            <person name="Overmann J."/>
            <person name="Amann R."/>
            <person name="Jetten M.S.M."/>
            <person name="Mascher T."/>
            <person name="Medema M.H."/>
            <person name="Devos D.P."/>
            <person name="Kaster A.-K."/>
            <person name="Ovreas L."/>
            <person name="Rohde M."/>
            <person name="Galperin M.Y."/>
            <person name="Jogler C."/>
        </authorList>
    </citation>
    <scope>NUCLEOTIDE SEQUENCE [LARGE SCALE GENOMIC DNA]</scope>
    <source>
        <strain evidence="2 3">Spa11</strain>
    </source>
</reference>
<evidence type="ECO:0000256" key="1">
    <source>
        <dbReference type="SAM" id="SignalP"/>
    </source>
</evidence>
<evidence type="ECO:0000313" key="3">
    <source>
        <dbReference type="Proteomes" id="UP000316426"/>
    </source>
</evidence>
<dbReference type="Proteomes" id="UP000316426">
    <property type="component" value="Chromosome"/>
</dbReference>
<dbReference type="KEGG" id="bmei:Spa11_01850"/>
<organism evidence="2 3">
    <name type="scientific">Botrimarina mediterranea</name>
    <dbReference type="NCBI Taxonomy" id="2528022"/>
    <lineage>
        <taxon>Bacteria</taxon>
        <taxon>Pseudomonadati</taxon>
        <taxon>Planctomycetota</taxon>
        <taxon>Planctomycetia</taxon>
        <taxon>Pirellulales</taxon>
        <taxon>Lacipirellulaceae</taxon>
        <taxon>Botrimarina</taxon>
    </lineage>
</organism>
<name>A0A518K2N8_9BACT</name>
<evidence type="ECO:0000313" key="2">
    <source>
        <dbReference type="EMBL" id="QDV72015.1"/>
    </source>
</evidence>